<reference evidence="1 2" key="1">
    <citation type="journal article" date="2024" name="Microbiology">
        <title>Methylomarinum rosea sp. nov., a novel halophilic methanotrophic bacterium from the hypersaline Lake Elton.</title>
        <authorList>
            <person name="Suleimanov R.Z."/>
            <person name="Oshkin I.Y."/>
            <person name="Danilova O.V."/>
            <person name="Suzina N.E."/>
            <person name="Dedysh S.N."/>
        </authorList>
    </citation>
    <scope>NUCLEOTIDE SEQUENCE [LARGE SCALE GENOMIC DNA]</scope>
    <source>
        <strain evidence="1 2">Ch1-1</strain>
        <plasmid evidence="2">unnamed2</plasmid>
    </source>
</reference>
<geneLocation type="plasmid" evidence="1 2">
    <name>unnamed2</name>
</geneLocation>
<proteinExistence type="predicted"/>
<dbReference type="RefSeq" id="WP_305910447.1">
    <property type="nucleotide sequence ID" value="NZ_CP157744.1"/>
</dbReference>
<sequence length="66" mass="6837">MGKLNARGAIYYKVSPSAVKKAAKSAALCVRAAKKAAKSAALYVRAAKKAAKSAAFYMTNEGEGLN</sequence>
<dbReference type="Proteomes" id="UP001225378">
    <property type="component" value="Plasmid unnamed2"/>
</dbReference>
<evidence type="ECO:0008006" key="3">
    <source>
        <dbReference type="Google" id="ProtNLM"/>
    </source>
</evidence>
<keyword evidence="2" id="KW-1185">Reference proteome</keyword>
<keyword evidence="1" id="KW-0614">Plasmid</keyword>
<dbReference type="EMBL" id="CP157744">
    <property type="protein sequence ID" value="XBS22844.1"/>
    <property type="molecule type" value="Genomic_DNA"/>
</dbReference>
<name>A0AAU7P0V2_9GAMM</name>
<dbReference type="AlphaFoldDB" id="A0AAU7P0V2"/>
<accession>A0AAU7P0V2</accession>
<evidence type="ECO:0000313" key="1">
    <source>
        <dbReference type="EMBL" id="XBS22844.1"/>
    </source>
</evidence>
<gene>
    <name evidence="1" type="ORF">Q9L42_021295</name>
</gene>
<dbReference type="KEGG" id="mech:Q9L42_021295"/>
<protein>
    <recommendedName>
        <fullName evidence="3">DUF4398 domain-containing protein</fullName>
    </recommendedName>
</protein>
<evidence type="ECO:0000313" key="2">
    <source>
        <dbReference type="Proteomes" id="UP001225378"/>
    </source>
</evidence>
<organism evidence="1 2">
    <name type="scientific">Methylomarinum roseum</name>
    <dbReference type="NCBI Taxonomy" id="3067653"/>
    <lineage>
        <taxon>Bacteria</taxon>
        <taxon>Pseudomonadati</taxon>
        <taxon>Pseudomonadota</taxon>
        <taxon>Gammaproteobacteria</taxon>
        <taxon>Methylococcales</taxon>
        <taxon>Methylococcaceae</taxon>
        <taxon>Methylomarinum</taxon>
    </lineage>
</organism>